<dbReference type="EMBL" id="VSRR010009517">
    <property type="protein sequence ID" value="MPC50455.1"/>
    <property type="molecule type" value="Genomic_DNA"/>
</dbReference>
<evidence type="ECO:0000256" key="1">
    <source>
        <dbReference type="SAM" id="MobiDB-lite"/>
    </source>
</evidence>
<gene>
    <name evidence="2" type="ORF">E2C01_044283</name>
</gene>
<feature type="region of interest" description="Disordered" evidence="1">
    <location>
        <begin position="73"/>
        <end position="96"/>
    </location>
</feature>
<feature type="compositionally biased region" description="Basic and acidic residues" evidence="1">
    <location>
        <begin position="85"/>
        <end position="96"/>
    </location>
</feature>
<name>A0A5B7FYT3_PORTR</name>
<protein>
    <submittedName>
        <fullName evidence="2">Uncharacterized protein</fullName>
    </submittedName>
</protein>
<comment type="caution">
    <text evidence="2">The sequence shown here is derived from an EMBL/GenBank/DDBJ whole genome shotgun (WGS) entry which is preliminary data.</text>
</comment>
<evidence type="ECO:0000313" key="3">
    <source>
        <dbReference type="Proteomes" id="UP000324222"/>
    </source>
</evidence>
<dbReference type="AlphaFoldDB" id="A0A5B7FYT3"/>
<accession>A0A5B7FYT3</accession>
<evidence type="ECO:0000313" key="2">
    <source>
        <dbReference type="EMBL" id="MPC50455.1"/>
    </source>
</evidence>
<organism evidence="2 3">
    <name type="scientific">Portunus trituberculatus</name>
    <name type="common">Swimming crab</name>
    <name type="synonym">Neptunus trituberculatus</name>
    <dbReference type="NCBI Taxonomy" id="210409"/>
    <lineage>
        <taxon>Eukaryota</taxon>
        <taxon>Metazoa</taxon>
        <taxon>Ecdysozoa</taxon>
        <taxon>Arthropoda</taxon>
        <taxon>Crustacea</taxon>
        <taxon>Multicrustacea</taxon>
        <taxon>Malacostraca</taxon>
        <taxon>Eumalacostraca</taxon>
        <taxon>Eucarida</taxon>
        <taxon>Decapoda</taxon>
        <taxon>Pleocyemata</taxon>
        <taxon>Brachyura</taxon>
        <taxon>Eubrachyura</taxon>
        <taxon>Portunoidea</taxon>
        <taxon>Portunidae</taxon>
        <taxon>Portuninae</taxon>
        <taxon>Portunus</taxon>
    </lineage>
</organism>
<reference evidence="2 3" key="1">
    <citation type="submission" date="2019-05" db="EMBL/GenBank/DDBJ databases">
        <title>Another draft genome of Portunus trituberculatus and its Hox gene families provides insights of decapod evolution.</title>
        <authorList>
            <person name="Jeong J.-H."/>
            <person name="Song I."/>
            <person name="Kim S."/>
            <person name="Choi T."/>
            <person name="Kim D."/>
            <person name="Ryu S."/>
            <person name="Kim W."/>
        </authorList>
    </citation>
    <scope>NUCLEOTIDE SEQUENCE [LARGE SCALE GENOMIC DNA]</scope>
    <source>
        <tissue evidence="2">Muscle</tissue>
    </source>
</reference>
<proteinExistence type="predicted"/>
<sequence>MFAKDGVVFPPQAGDARCGGKRITPPGRVVTRVGWGGGKGAQCRVTGEMGRVVWEALRARLRLTEVPGRCRFTGMGSDGASLHPTEARRHLRPSER</sequence>
<dbReference type="Proteomes" id="UP000324222">
    <property type="component" value="Unassembled WGS sequence"/>
</dbReference>
<keyword evidence="3" id="KW-1185">Reference proteome</keyword>